<keyword evidence="1" id="KW-1133">Transmembrane helix</keyword>
<reference evidence="3" key="2">
    <citation type="submission" date="2025-08" db="UniProtKB">
        <authorList>
            <consortium name="Ensembl"/>
        </authorList>
    </citation>
    <scope>IDENTIFICATION</scope>
</reference>
<feature type="transmembrane region" description="Helical" evidence="1">
    <location>
        <begin position="71"/>
        <end position="89"/>
    </location>
</feature>
<dbReference type="PROSITE" id="PS51444">
    <property type="entry name" value="FH2"/>
    <property type="match status" value="1"/>
</dbReference>
<dbReference type="AlphaFoldDB" id="A0A4W6E1D8"/>
<reference evidence="4" key="1">
    <citation type="submission" date="2015-09" db="EMBL/GenBank/DDBJ databases">
        <authorList>
            <person name="Sai Rama Sridatta P."/>
        </authorList>
    </citation>
    <scope>NUCLEOTIDE SEQUENCE [LARGE SCALE GENOMIC DNA]</scope>
</reference>
<evidence type="ECO:0000259" key="2">
    <source>
        <dbReference type="PROSITE" id="PS51444"/>
    </source>
</evidence>
<keyword evidence="4" id="KW-1185">Reference proteome</keyword>
<organism evidence="3 4">
    <name type="scientific">Lates calcarifer</name>
    <name type="common">Barramundi</name>
    <name type="synonym">Holocentrus calcarifer</name>
    <dbReference type="NCBI Taxonomy" id="8187"/>
    <lineage>
        <taxon>Eukaryota</taxon>
        <taxon>Metazoa</taxon>
        <taxon>Chordata</taxon>
        <taxon>Craniata</taxon>
        <taxon>Vertebrata</taxon>
        <taxon>Euteleostomi</taxon>
        <taxon>Actinopterygii</taxon>
        <taxon>Neopterygii</taxon>
        <taxon>Teleostei</taxon>
        <taxon>Neoteleostei</taxon>
        <taxon>Acanthomorphata</taxon>
        <taxon>Carangaria</taxon>
        <taxon>Carangaria incertae sedis</taxon>
        <taxon>Centropomidae</taxon>
        <taxon>Lates</taxon>
    </lineage>
</organism>
<sequence length="174" mass="19958">YYKVMFSRGRPSTSQLCGLTVRLRKLNWERIPKEKVEGRKSVWSGAAPGEDEFPIDLHSLDELFGQKDSKFLALFLPLLVSFSFLQISLLDSKRSMNTGIFLRQFKMPAKEIVEDIRQGAGDRYGAEKLTELCKLLPDSEEVKCLFWHRNTTATTPPPSFPIPILLLIIWLWLG</sequence>
<dbReference type="PANTHER" id="PTHR46345">
    <property type="entry name" value="INVERTED FORMIN-2"/>
    <property type="match status" value="1"/>
</dbReference>
<feature type="transmembrane region" description="Helical" evidence="1">
    <location>
        <begin position="155"/>
        <end position="173"/>
    </location>
</feature>
<proteinExistence type="predicted"/>
<dbReference type="Pfam" id="PF02181">
    <property type="entry name" value="FH2"/>
    <property type="match status" value="1"/>
</dbReference>
<accession>A0A4W6E1D8</accession>
<dbReference type="Proteomes" id="UP000314980">
    <property type="component" value="Unassembled WGS sequence"/>
</dbReference>
<dbReference type="InParanoid" id="A0A4W6E1D8"/>
<protein>
    <recommendedName>
        <fullName evidence="2">FH2 domain-containing protein</fullName>
    </recommendedName>
</protein>
<keyword evidence="1" id="KW-0472">Membrane</keyword>
<dbReference type="GeneTree" id="ENSGT00940000155128"/>
<dbReference type="Gene3D" id="1.20.58.2220">
    <property type="entry name" value="Formin, FH2 domain"/>
    <property type="match status" value="1"/>
</dbReference>
<keyword evidence="1" id="KW-0812">Transmembrane</keyword>
<feature type="domain" description="FH2" evidence="2">
    <location>
        <begin position="13"/>
        <end position="174"/>
    </location>
</feature>
<evidence type="ECO:0000313" key="3">
    <source>
        <dbReference type="Ensembl" id="ENSLCAP00010031806.1"/>
    </source>
</evidence>
<dbReference type="SUPFAM" id="SSF101447">
    <property type="entry name" value="Formin homology 2 domain (FH2 domain)"/>
    <property type="match status" value="1"/>
</dbReference>
<evidence type="ECO:0000256" key="1">
    <source>
        <dbReference type="SAM" id="Phobius"/>
    </source>
</evidence>
<dbReference type="STRING" id="8187.ENSLCAP00010031806"/>
<evidence type="ECO:0000313" key="4">
    <source>
        <dbReference type="Proteomes" id="UP000314980"/>
    </source>
</evidence>
<dbReference type="InterPro" id="IPR042201">
    <property type="entry name" value="FH2_Formin_sf"/>
</dbReference>
<reference evidence="3" key="3">
    <citation type="submission" date="2025-09" db="UniProtKB">
        <authorList>
            <consortium name="Ensembl"/>
        </authorList>
    </citation>
    <scope>IDENTIFICATION</scope>
</reference>
<dbReference type="PANTHER" id="PTHR46345:SF10">
    <property type="entry name" value="FORMIN-J"/>
    <property type="match status" value="1"/>
</dbReference>
<name>A0A4W6E1D8_LATCA</name>
<dbReference type="Ensembl" id="ENSLCAT00010032531.1">
    <property type="protein sequence ID" value="ENSLCAP00010031806.1"/>
    <property type="gene ID" value="ENSLCAG00010014953.1"/>
</dbReference>
<dbReference type="InterPro" id="IPR015425">
    <property type="entry name" value="FH2_Formin"/>
</dbReference>